<evidence type="ECO:0000256" key="7">
    <source>
        <dbReference type="ARBA" id="ARBA00023136"/>
    </source>
</evidence>
<protein>
    <submittedName>
        <fullName evidence="11">C4-dicarboxylate transporter small subunit</fullName>
    </submittedName>
</protein>
<evidence type="ECO:0000259" key="10">
    <source>
        <dbReference type="Pfam" id="PF04290"/>
    </source>
</evidence>
<feature type="domain" description="Tripartite ATP-independent periplasmic transporters DctQ component" evidence="10">
    <location>
        <begin position="37"/>
        <end position="169"/>
    </location>
</feature>
<dbReference type="InterPro" id="IPR055348">
    <property type="entry name" value="DctQ"/>
</dbReference>
<name>A0A160PPC2_9CORY</name>
<keyword evidence="4" id="KW-0997">Cell inner membrane</keyword>
<evidence type="ECO:0000256" key="8">
    <source>
        <dbReference type="ARBA" id="ARBA00038436"/>
    </source>
</evidence>
<dbReference type="PANTHER" id="PTHR35011:SF4">
    <property type="entry name" value="SLL1102 PROTEIN"/>
    <property type="match status" value="1"/>
</dbReference>
<dbReference type="AlphaFoldDB" id="A0A160PPC2"/>
<keyword evidence="5 9" id="KW-0812">Transmembrane</keyword>
<keyword evidence="12" id="KW-1185">Reference proteome</keyword>
<dbReference type="Pfam" id="PF04290">
    <property type="entry name" value="DctQ"/>
    <property type="match status" value="1"/>
</dbReference>
<evidence type="ECO:0000256" key="2">
    <source>
        <dbReference type="ARBA" id="ARBA00022448"/>
    </source>
</evidence>
<dbReference type="PANTHER" id="PTHR35011">
    <property type="entry name" value="2,3-DIKETO-L-GULONATE TRAP TRANSPORTER SMALL PERMEASE PROTEIN YIAM"/>
    <property type="match status" value="1"/>
</dbReference>
<evidence type="ECO:0000313" key="11">
    <source>
        <dbReference type="EMBL" id="BAU94451.1"/>
    </source>
</evidence>
<evidence type="ECO:0000256" key="3">
    <source>
        <dbReference type="ARBA" id="ARBA00022475"/>
    </source>
</evidence>
<keyword evidence="6 9" id="KW-1133">Transmembrane helix</keyword>
<evidence type="ECO:0000256" key="1">
    <source>
        <dbReference type="ARBA" id="ARBA00004429"/>
    </source>
</evidence>
<evidence type="ECO:0000256" key="6">
    <source>
        <dbReference type="ARBA" id="ARBA00022989"/>
    </source>
</evidence>
<dbReference type="KEGG" id="csur:N24_0189"/>
<dbReference type="GO" id="GO:0005886">
    <property type="term" value="C:plasma membrane"/>
    <property type="evidence" value="ECO:0007669"/>
    <property type="project" value="UniProtKB-SubCell"/>
</dbReference>
<comment type="similarity">
    <text evidence="8">Belongs to the TRAP transporter small permease family.</text>
</comment>
<evidence type="ECO:0000256" key="5">
    <source>
        <dbReference type="ARBA" id="ARBA00022692"/>
    </source>
</evidence>
<dbReference type="EMBL" id="AP017369">
    <property type="protein sequence ID" value="BAU94451.1"/>
    <property type="molecule type" value="Genomic_DNA"/>
</dbReference>
<accession>A0A160PPC2</accession>
<comment type="subcellular location">
    <subcellularLocation>
        <location evidence="1">Cell inner membrane</location>
        <topology evidence="1">Multi-pass membrane protein</topology>
    </subcellularLocation>
</comment>
<dbReference type="RefSeq" id="WP_096453539.1">
    <property type="nucleotide sequence ID" value="NZ_AP017369.1"/>
</dbReference>
<proteinExistence type="inferred from homology"/>
<feature type="transmembrane region" description="Helical" evidence="9">
    <location>
        <begin position="146"/>
        <end position="171"/>
    </location>
</feature>
<sequence>MIPTTTVKRPVINAVSTISRGGSAILLFFSGLALALLVLLVTYDVILRNFFGSAMNGVSEYVSEWLMPATILFGLAYAEHKNEHIRVTIVEDAIKGAPRKTLRILGQLTVVLISAVMAWSSLQLAIESFDIKETVPMGTALLSVWPIKIAVVAGWVWLTVQCCASLINIVFDAKEEVHPEAGSLSELEMEGDPRV</sequence>
<keyword evidence="3" id="KW-1003">Cell membrane</keyword>
<dbReference type="InterPro" id="IPR007387">
    <property type="entry name" value="TRAP_DctQ"/>
</dbReference>
<feature type="transmembrane region" description="Helical" evidence="9">
    <location>
        <begin position="61"/>
        <end position="78"/>
    </location>
</feature>
<keyword evidence="2" id="KW-0813">Transport</keyword>
<evidence type="ECO:0000256" key="9">
    <source>
        <dbReference type="SAM" id="Phobius"/>
    </source>
</evidence>
<keyword evidence="7 9" id="KW-0472">Membrane</keyword>
<feature type="transmembrane region" description="Helical" evidence="9">
    <location>
        <begin position="104"/>
        <end position="126"/>
    </location>
</feature>
<dbReference type="Proteomes" id="UP000218244">
    <property type="component" value="Chromosome"/>
</dbReference>
<reference evidence="11 12" key="1">
    <citation type="submission" date="2016-02" db="EMBL/GenBank/DDBJ databases">
        <title>Corynebacterium glutamicum N24 whole genome sequencing project.</title>
        <authorList>
            <person name="Matsutani M."/>
            <person name="Nangtapong N."/>
            <person name="Yakushi T."/>
            <person name="Matsushita K."/>
        </authorList>
    </citation>
    <scope>NUCLEOTIDE SEQUENCE [LARGE SCALE GENOMIC DNA]</scope>
    <source>
        <strain evidence="11 12">N24</strain>
    </source>
</reference>
<evidence type="ECO:0000313" key="12">
    <source>
        <dbReference type="Proteomes" id="UP000218244"/>
    </source>
</evidence>
<feature type="transmembrane region" description="Helical" evidence="9">
    <location>
        <begin position="21"/>
        <end position="41"/>
    </location>
</feature>
<evidence type="ECO:0000256" key="4">
    <source>
        <dbReference type="ARBA" id="ARBA00022519"/>
    </source>
</evidence>
<organism evidence="11 12">
    <name type="scientific">Corynebacterium suranareeae</name>
    <dbReference type="NCBI Taxonomy" id="2506452"/>
    <lineage>
        <taxon>Bacteria</taxon>
        <taxon>Bacillati</taxon>
        <taxon>Actinomycetota</taxon>
        <taxon>Actinomycetes</taxon>
        <taxon>Mycobacteriales</taxon>
        <taxon>Corynebacteriaceae</taxon>
        <taxon>Corynebacterium</taxon>
    </lineage>
</organism>
<gene>
    <name evidence="11" type="primary">dctQ7</name>
    <name evidence="11" type="ORF">N24_0189</name>
</gene>